<reference evidence="2" key="1">
    <citation type="submission" date="2022-03" db="EMBL/GenBank/DDBJ databases">
        <authorList>
            <person name="Brunel B."/>
        </authorList>
    </citation>
    <scope>NUCLEOTIDE SEQUENCE</scope>
    <source>
        <strain evidence="2">STM4922sample</strain>
    </source>
</reference>
<accession>A0ABM9DLC7</accession>
<evidence type="ECO:0008006" key="4">
    <source>
        <dbReference type="Google" id="ProtNLM"/>
    </source>
</evidence>
<feature type="region of interest" description="Disordered" evidence="1">
    <location>
        <begin position="50"/>
        <end position="73"/>
    </location>
</feature>
<comment type="caution">
    <text evidence="2">The sequence shown here is derived from an EMBL/GenBank/DDBJ whole genome shotgun (WGS) entry which is preliminary data.</text>
</comment>
<dbReference type="EMBL" id="CAKXZS010000009">
    <property type="protein sequence ID" value="CAH2396664.1"/>
    <property type="molecule type" value="Genomic_DNA"/>
</dbReference>
<dbReference type="Proteomes" id="UP001152604">
    <property type="component" value="Unassembled WGS sequence"/>
</dbReference>
<evidence type="ECO:0000313" key="2">
    <source>
        <dbReference type="EMBL" id="CAH2396664.1"/>
    </source>
</evidence>
<organism evidence="2 3">
    <name type="scientific">Mesorhizobium ventifaucium</name>
    <dbReference type="NCBI Taxonomy" id="666020"/>
    <lineage>
        <taxon>Bacteria</taxon>
        <taxon>Pseudomonadati</taxon>
        <taxon>Pseudomonadota</taxon>
        <taxon>Alphaproteobacteria</taxon>
        <taxon>Hyphomicrobiales</taxon>
        <taxon>Phyllobacteriaceae</taxon>
        <taxon>Mesorhizobium</taxon>
    </lineage>
</organism>
<evidence type="ECO:0000313" key="3">
    <source>
        <dbReference type="Proteomes" id="UP001152604"/>
    </source>
</evidence>
<gene>
    <name evidence="2" type="ORF">MES4922_170076</name>
</gene>
<name>A0ABM9DLC7_9HYPH</name>
<protein>
    <recommendedName>
        <fullName evidence="4">Propionyl-coenzyme A carboxylase alpha polypeptide</fullName>
    </recommendedName>
</protein>
<sequence>MADTDLAFRSRFVPPPSACLPALVIGETRGEIGSYADSACSGMFEVRGEGASRRSTGKAPGHQKGACSSRRRVAGRPARAVERDCLIA</sequence>
<evidence type="ECO:0000256" key="1">
    <source>
        <dbReference type="SAM" id="MobiDB-lite"/>
    </source>
</evidence>
<proteinExistence type="predicted"/>
<keyword evidence="3" id="KW-1185">Reference proteome</keyword>